<comment type="caution">
    <text evidence="3">The sequence shown here is derived from an EMBL/GenBank/DDBJ whole genome shotgun (WGS) entry which is preliminary data.</text>
</comment>
<evidence type="ECO:0000259" key="2">
    <source>
        <dbReference type="PROSITE" id="PS50894"/>
    </source>
</evidence>
<sequence length="119" mass="14045">MPAHKEYTFINLQNVEAISRGDQQQVLKYLKQFNALIPERLYYLKKALLIQDRKEIRQILHKMSPQLQFFGVPNITTPIRRMEFEYDTLPLVELEAIVEDIIVKLEGAIKEVSNQINQF</sequence>
<name>A0ABV9N2D3_9FLAO</name>
<gene>
    <name evidence="3" type="ORF">ACFO5O_08615</name>
</gene>
<reference evidence="4" key="1">
    <citation type="journal article" date="2019" name="Int. J. Syst. Evol. Microbiol.">
        <title>The Global Catalogue of Microorganisms (GCM) 10K type strain sequencing project: providing services to taxonomists for standard genome sequencing and annotation.</title>
        <authorList>
            <consortium name="The Broad Institute Genomics Platform"/>
            <consortium name="The Broad Institute Genome Sequencing Center for Infectious Disease"/>
            <person name="Wu L."/>
            <person name="Ma J."/>
        </authorList>
    </citation>
    <scope>NUCLEOTIDE SEQUENCE [LARGE SCALE GENOMIC DNA]</scope>
    <source>
        <strain evidence="4">CCUG 63682</strain>
    </source>
</reference>
<dbReference type="EMBL" id="JBHSGP010000014">
    <property type="protein sequence ID" value="MFC4722382.1"/>
    <property type="molecule type" value="Genomic_DNA"/>
</dbReference>
<dbReference type="Proteomes" id="UP001595953">
    <property type="component" value="Unassembled WGS sequence"/>
</dbReference>
<keyword evidence="4" id="KW-1185">Reference proteome</keyword>
<evidence type="ECO:0000313" key="4">
    <source>
        <dbReference type="Proteomes" id="UP001595953"/>
    </source>
</evidence>
<dbReference type="RefSeq" id="WP_387962839.1">
    <property type="nucleotide sequence ID" value="NZ_JBHSGP010000014.1"/>
</dbReference>
<dbReference type="InterPro" id="IPR036641">
    <property type="entry name" value="HPT_dom_sf"/>
</dbReference>
<feature type="domain" description="HPt" evidence="2">
    <location>
        <begin position="22"/>
        <end position="119"/>
    </location>
</feature>
<dbReference type="SUPFAM" id="SSF47226">
    <property type="entry name" value="Histidine-containing phosphotransfer domain, HPT domain"/>
    <property type="match status" value="1"/>
</dbReference>
<dbReference type="InterPro" id="IPR008207">
    <property type="entry name" value="Sig_transdc_His_kin_Hpt_dom"/>
</dbReference>
<organism evidence="3 4">
    <name type="scientific">Geojedonia litorea</name>
    <dbReference type="NCBI Taxonomy" id="1268269"/>
    <lineage>
        <taxon>Bacteria</taxon>
        <taxon>Pseudomonadati</taxon>
        <taxon>Bacteroidota</taxon>
        <taxon>Flavobacteriia</taxon>
        <taxon>Flavobacteriales</taxon>
        <taxon>Flavobacteriaceae</taxon>
        <taxon>Geojedonia</taxon>
    </lineage>
</organism>
<evidence type="ECO:0000256" key="1">
    <source>
        <dbReference type="PROSITE-ProRule" id="PRU00110"/>
    </source>
</evidence>
<feature type="modified residue" description="Phosphohistidine" evidence="1">
    <location>
        <position position="61"/>
    </location>
</feature>
<accession>A0ABV9N2D3</accession>
<protein>
    <recommendedName>
        <fullName evidence="2">HPt domain-containing protein</fullName>
    </recommendedName>
</protein>
<evidence type="ECO:0000313" key="3">
    <source>
        <dbReference type="EMBL" id="MFC4722382.1"/>
    </source>
</evidence>
<proteinExistence type="predicted"/>
<dbReference type="PROSITE" id="PS50894">
    <property type="entry name" value="HPT"/>
    <property type="match status" value="1"/>
</dbReference>
<keyword evidence="1" id="KW-0597">Phosphoprotein</keyword>
<dbReference type="Gene3D" id="1.20.120.160">
    <property type="entry name" value="HPT domain"/>
    <property type="match status" value="1"/>
</dbReference>